<gene>
    <name evidence="9" type="ORF">H7U22_16645</name>
</gene>
<evidence type="ECO:0000256" key="4">
    <source>
        <dbReference type="ARBA" id="ARBA00022692"/>
    </source>
</evidence>
<keyword evidence="10" id="KW-1185">Reference proteome</keyword>
<dbReference type="RefSeq" id="WP_187072480.1">
    <property type="nucleotide sequence ID" value="NZ_JACRYL010000015.1"/>
</dbReference>
<evidence type="ECO:0000256" key="3">
    <source>
        <dbReference type="ARBA" id="ARBA00022452"/>
    </source>
</evidence>
<dbReference type="SMART" id="SM00965">
    <property type="entry name" value="STN"/>
    <property type="match status" value="1"/>
</dbReference>
<dbReference type="NCBIfam" id="TIGR04057">
    <property type="entry name" value="SusC_RagA_signa"/>
    <property type="match status" value="1"/>
</dbReference>
<organism evidence="9 10">
    <name type="scientific">Pedobacter fastidiosus</name>
    <dbReference type="NCBI Taxonomy" id="2765361"/>
    <lineage>
        <taxon>Bacteria</taxon>
        <taxon>Pseudomonadati</taxon>
        <taxon>Bacteroidota</taxon>
        <taxon>Sphingobacteriia</taxon>
        <taxon>Sphingobacteriales</taxon>
        <taxon>Sphingobacteriaceae</taxon>
        <taxon>Pedobacter</taxon>
    </lineage>
</organism>
<dbReference type="Pfam" id="PF13715">
    <property type="entry name" value="CarbopepD_reg_2"/>
    <property type="match status" value="1"/>
</dbReference>
<dbReference type="InterPro" id="IPR023996">
    <property type="entry name" value="TonB-dep_OMP_SusC/RagA"/>
</dbReference>
<evidence type="ECO:0000256" key="5">
    <source>
        <dbReference type="ARBA" id="ARBA00023136"/>
    </source>
</evidence>
<dbReference type="InterPro" id="IPR012910">
    <property type="entry name" value="Plug_dom"/>
</dbReference>
<proteinExistence type="inferred from homology"/>
<dbReference type="InterPro" id="IPR037066">
    <property type="entry name" value="Plug_dom_sf"/>
</dbReference>
<dbReference type="InterPro" id="IPR023997">
    <property type="entry name" value="TonB-dep_OMP_SusC/RagA_CS"/>
</dbReference>
<dbReference type="InterPro" id="IPR008969">
    <property type="entry name" value="CarboxyPept-like_regulatory"/>
</dbReference>
<dbReference type="InterPro" id="IPR039426">
    <property type="entry name" value="TonB-dep_rcpt-like"/>
</dbReference>
<evidence type="ECO:0000259" key="8">
    <source>
        <dbReference type="SMART" id="SM00965"/>
    </source>
</evidence>
<dbReference type="SUPFAM" id="SSF49464">
    <property type="entry name" value="Carboxypeptidase regulatory domain-like"/>
    <property type="match status" value="1"/>
</dbReference>
<sequence>MKKYLQNYFSPQLRVLKRIISGAICAIIILTSLNLKAQNAGNISINVKNAKLSDAVKAVSRQAKMQFFYNADQLDKNAKVTLSLKNKTLDLVLNTLLRGTDITYVIDKDVVIFKAKTISTSGTPSISQKKIRLTGKITDDQNKTLPGVSIQEIGQQNATSSDENGNYVLLVNDNSAVRFQYIGYKAQVKNINLANGTEVFVMNMKLQESSQGLDDVVVTGYQNIAKRDFVGSISSVKMEDIRVAGTNQIDKLLQGQLPGVAVSNTSGLVGSKPKVRVRGTSTLLGSQEPVWVVDGIIQEDPVPFDYQQLNSLSAQTSNDAIKNLVGSTVAFLNVDDIDEITVLKDAASTAIYGVKAANGVIVITTKKGKVGKTSINYSTNFTTSAKPAYNQFKLMNSKERVDVSREIYARGLQFGVTPDGVSYEGLSTDLFDKKITQEQFVAGVNKLETNNTDWFDLLFQAPISQTHSLSISGGSDRTTYYGSVGYMNDRGNTKGNQQDRYTASVNINSSLTNNLKVGIKLSGSKSKTDGFYGVDPFNYAYNASRAIPAFNNDGSLFLYTAPNVSTSGAFRYNVLNELSQTGNTNNLSSINLAANVDYKFLKDFTFQSLVGFGYNQTKASTYATETSNMITQLRGYEYGAALPGTINYLGSRIPVGGIYNGYNMDNQSVTFRNSFAYNKRLRDGKDGLNVLVGQEIRSSKYDGLAQTSYGYMPDRGQSFVQIPLTYTPTTGVVSNDLYSNTLPVLTDKLSNYLSYFGTATYNFNQKYVINGNIRTDASNRFGQYSNHRFLPIWSIGGKWNVAEENWFNDFAWLNQLSARVSYGFQGNVAENFSPDLIAQIPSGASSVNPVSGDPVLLIKSLAYKDLRWERNKTINLGLDFAIFNKRVSGSFDYYIKKGFDVIVQKSIPLEYGLLTMPINAGNINNKGFELALNFAPIRTNTFDWSINFNTSKVTNDVIQSGSVSLTSWQSAVSGGLYKEGYASSGIWSFDFAGLDHNTGTPLFNGLNATTNPAAVTDVTKALIYSGQLDPKFTGGLSNNFRYKSFTLSAFLYMSTGNVKRLAPLYPNARDASSAPYPFQNLSAELNNRWRQPGDEAFTTIPSLPSAGSVATTTVTVPGSSAGVYPRQLYDYSTARVVDASFVRLRNLSVGYIVPNAKLKSIGLKSCQIQGSVSNLFYIADKRLNGQDPEVNGNSLPIPRTYSLSLNIGI</sequence>
<dbReference type="Gene3D" id="2.170.130.10">
    <property type="entry name" value="TonB-dependent receptor, plug domain"/>
    <property type="match status" value="1"/>
</dbReference>
<comment type="caution">
    <text evidence="9">The sequence shown here is derived from an EMBL/GenBank/DDBJ whole genome shotgun (WGS) entry which is preliminary data.</text>
</comment>
<dbReference type="PROSITE" id="PS52016">
    <property type="entry name" value="TONB_DEPENDENT_REC_3"/>
    <property type="match status" value="1"/>
</dbReference>
<keyword evidence="6 7" id="KW-0998">Cell outer membrane</keyword>
<feature type="domain" description="Secretin/TonB short N-terminal" evidence="8">
    <location>
        <begin position="65"/>
        <end position="115"/>
    </location>
</feature>
<dbReference type="SUPFAM" id="SSF56935">
    <property type="entry name" value="Porins"/>
    <property type="match status" value="1"/>
</dbReference>
<evidence type="ECO:0000256" key="7">
    <source>
        <dbReference type="PROSITE-ProRule" id="PRU01360"/>
    </source>
</evidence>
<evidence type="ECO:0000256" key="1">
    <source>
        <dbReference type="ARBA" id="ARBA00004571"/>
    </source>
</evidence>
<protein>
    <submittedName>
        <fullName evidence="9">SusC/RagA family TonB-linked outer membrane protein</fullName>
    </submittedName>
</protein>
<comment type="similarity">
    <text evidence="7">Belongs to the TonB-dependent receptor family.</text>
</comment>
<dbReference type="InterPro" id="IPR036942">
    <property type="entry name" value="Beta-barrel_TonB_sf"/>
</dbReference>
<keyword evidence="2 7" id="KW-0813">Transport</keyword>
<dbReference type="Proteomes" id="UP000652755">
    <property type="component" value="Unassembled WGS sequence"/>
</dbReference>
<evidence type="ECO:0000313" key="10">
    <source>
        <dbReference type="Proteomes" id="UP000652755"/>
    </source>
</evidence>
<dbReference type="InterPro" id="IPR011662">
    <property type="entry name" value="Secretin/TonB_short_N"/>
</dbReference>
<reference evidence="9 10" key="1">
    <citation type="submission" date="2020-08" db="EMBL/GenBank/DDBJ databases">
        <authorList>
            <person name="Sun Q."/>
            <person name="Inoue M."/>
        </authorList>
    </citation>
    <scope>NUCLEOTIDE SEQUENCE [LARGE SCALE GENOMIC DNA]</scope>
    <source>
        <strain evidence="9 10">CCM 8938</strain>
    </source>
</reference>
<accession>A0ABR7KVB8</accession>
<keyword evidence="4 7" id="KW-0812">Transmembrane</keyword>
<evidence type="ECO:0000256" key="2">
    <source>
        <dbReference type="ARBA" id="ARBA00022448"/>
    </source>
</evidence>
<evidence type="ECO:0000256" key="6">
    <source>
        <dbReference type="ARBA" id="ARBA00023237"/>
    </source>
</evidence>
<dbReference type="Gene3D" id="3.55.50.30">
    <property type="match status" value="1"/>
</dbReference>
<dbReference type="Pfam" id="PF07660">
    <property type="entry name" value="STN"/>
    <property type="match status" value="1"/>
</dbReference>
<comment type="subcellular location">
    <subcellularLocation>
        <location evidence="1 7">Cell outer membrane</location>
        <topology evidence="1 7">Multi-pass membrane protein</topology>
    </subcellularLocation>
</comment>
<name>A0ABR7KVB8_9SPHI</name>
<keyword evidence="3 7" id="KW-1134">Transmembrane beta strand</keyword>
<dbReference type="NCBIfam" id="TIGR04056">
    <property type="entry name" value="OMP_RagA_SusC"/>
    <property type="match status" value="1"/>
</dbReference>
<dbReference type="EMBL" id="JACRYL010000015">
    <property type="protein sequence ID" value="MBC6112054.1"/>
    <property type="molecule type" value="Genomic_DNA"/>
</dbReference>
<dbReference type="Gene3D" id="2.40.170.20">
    <property type="entry name" value="TonB-dependent receptor, beta-barrel domain"/>
    <property type="match status" value="1"/>
</dbReference>
<dbReference type="Gene3D" id="2.60.40.1120">
    <property type="entry name" value="Carboxypeptidase-like, regulatory domain"/>
    <property type="match status" value="1"/>
</dbReference>
<keyword evidence="5 7" id="KW-0472">Membrane</keyword>
<evidence type="ECO:0000313" key="9">
    <source>
        <dbReference type="EMBL" id="MBC6112054.1"/>
    </source>
</evidence>
<dbReference type="Pfam" id="PF07715">
    <property type="entry name" value="Plug"/>
    <property type="match status" value="1"/>
</dbReference>